<dbReference type="GO" id="GO:0016301">
    <property type="term" value="F:kinase activity"/>
    <property type="evidence" value="ECO:0007669"/>
    <property type="project" value="UniProtKB-KW"/>
</dbReference>
<keyword evidence="10" id="KW-0175">Coiled coil</keyword>
<feature type="compositionally biased region" description="Low complexity" evidence="11">
    <location>
        <begin position="447"/>
        <end position="462"/>
    </location>
</feature>
<dbReference type="PRINTS" id="PR01217">
    <property type="entry name" value="PRICHEXTENSN"/>
</dbReference>
<sequence>MDKYEKIRLIGRGSYGAAFLVKRKSDGVQLVAKEITVQGLTPKQCEEALNEVRVLSMLVHPNIVRCYESFIDQLTLVIIMEYADGGDLFSFIRSTRGRPISERQILDWFLQISLAVKHLHDRHILHRDLKTQNVFLTRGRKVVKLGDFGIAKVLGSQTKFAQTSVGTPYYLSPEICEDKPYNEKSDVWSLGCVLYEMATQKHPFDGQNLPALVLKILRGNYPPIPATYSADLSAIINSMLQTDPNQPLPVPPSQPTPAAQCEPPQQPPAPATNVAPLPAPRGPTQALSALDQARAARKRARMGQAGGQASSAAMQDWLSRKEEQERAICDALKAAGGPHSPRPRSQADHVRAPRDPIGPGEMPRPAPRPPPPPAAAGRRGPRRPTRSPTGATTSPPAATSSAPPPFASQLAQIAAVLDSCNQELARHTEMSPLVLPLPPSPSPPHPAAAHPKPASRPAPRRATVGHSLGPTPPPSPGPRALGAAAAGAGPVGRLRAAAQVRRVSLGAAPLRPAAKPSVKPAVAPRRFGGGPAALKGPGRPGTASRMSAASAAAGPEGAADPLTARGPAPAGAVAPPGEDEIGEMERGAATPRLRSAPPSPPAKVRPASTPPALNRAQSRALSPPTSPSASSASPRSPQAMLPPARASALSPPVSSPLSPPMKAAGPHHPPADSPPQPAAGPQPTVDQPRAAAAAGPRHVPAKSVGAFAYPAAAAAAARPHSAPSAAQPPPPTSLGSSPPQQAVRHSLEAPGTPSSSSARPGAKPRNPAAPPRTPGRPPVTPQSRRVLPTDRRRLSTHQPAAPAPASRRRSVGVPAAPAASRPPEAEQERAVSPPASNTTSSASTPGASRAAATRHFPAPNPDERRAHERQYRSHLAQVRARVHGRPFGWQQQQQPQGAADSGPASPPHPEEAITVLVSPTTPAPPAALQPPPPPPPPPPASPPETAGSGSGSEPIARGSGTLLTFSPPTPAPGQAPPAAAAAIMSHLHRHGVPEPLPGCLSAPVPRKPHPPPAPAPSTSQGAEGQPAGEPADEQKSQPPPHGRLEWAKLKQAGRKYPRRFELVLKDLPVTAPSPEAVAAAAGRAEQERRERADRLSTKIETLRNRCDSALGERLFIEVYNYLKDLPPNENDEAVRTRLHGMVGLGQLWAVPLVEQLLCEHLFYGS</sequence>
<feature type="compositionally biased region" description="Low complexity" evidence="11">
    <location>
        <begin position="512"/>
        <end position="524"/>
    </location>
</feature>
<evidence type="ECO:0000256" key="10">
    <source>
        <dbReference type="SAM" id="Coils"/>
    </source>
</evidence>
<dbReference type="EMBL" id="JAPMOS010000002">
    <property type="protein sequence ID" value="KAJ4462625.1"/>
    <property type="molecule type" value="Genomic_DNA"/>
</dbReference>
<feature type="compositionally biased region" description="Low complexity" evidence="11">
    <location>
        <begin position="943"/>
        <end position="954"/>
    </location>
</feature>
<dbReference type="Gene3D" id="1.10.510.10">
    <property type="entry name" value="Transferase(Phosphotransferase) domain 1"/>
    <property type="match status" value="1"/>
</dbReference>
<evidence type="ECO:0000313" key="13">
    <source>
        <dbReference type="EMBL" id="KAJ4462625.1"/>
    </source>
</evidence>
<evidence type="ECO:0000256" key="7">
    <source>
        <dbReference type="ARBA" id="ARBA00047899"/>
    </source>
</evidence>
<feature type="compositionally biased region" description="Pro residues" evidence="11">
    <location>
        <begin position="767"/>
        <end position="780"/>
    </location>
</feature>
<dbReference type="InterPro" id="IPR051131">
    <property type="entry name" value="NEK_Ser/Thr_kinase_NIMA"/>
</dbReference>
<feature type="binding site" evidence="9">
    <location>
        <position position="33"/>
    </location>
    <ligand>
        <name>ATP</name>
        <dbReference type="ChEBI" id="CHEBI:30616"/>
    </ligand>
</feature>
<keyword evidence="6 9" id="KW-0067">ATP-binding</keyword>
<comment type="catalytic activity">
    <reaction evidence="8">
        <text>L-seryl-[protein] + ATP = O-phospho-L-seryl-[protein] + ADP + H(+)</text>
        <dbReference type="Rhea" id="RHEA:17989"/>
        <dbReference type="Rhea" id="RHEA-COMP:9863"/>
        <dbReference type="Rhea" id="RHEA-COMP:11604"/>
        <dbReference type="ChEBI" id="CHEBI:15378"/>
        <dbReference type="ChEBI" id="CHEBI:29999"/>
        <dbReference type="ChEBI" id="CHEBI:30616"/>
        <dbReference type="ChEBI" id="CHEBI:83421"/>
        <dbReference type="ChEBI" id="CHEBI:456216"/>
        <dbReference type="EC" id="2.7.11.1"/>
    </reaction>
</comment>
<name>A0ABQ8UU27_9EUKA</name>
<organism evidence="13 14">
    <name type="scientific">Paratrimastix pyriformis</name>
    <dbReference type="NCBI Taxonomy" id="342808"/>
    <lineage>
        <taxon>Eukaryota</taxon>
        <taxon>Metamonada</taxon>
        <taxon>Preaxostyla</taxon>
        <taxon>Paratrimastigidae</taxon>
        <taxon>Paratrimastix</taxon>
    </lineage>
</organism>
<keyword evidence="2" id="KW-0723">Serine/threonine-protein kinase</keyword>
<keyword evidence="4 9" id="KW-0547">Nucleotide-binding</keyword>
<feature type="compositionally biased region" description="Low complexity" evidence="11">
    <location>
        <begin position="541"/>
        <end position="559"/>
    </location>
</feature>
<evidence type="ECO:0000256" key="5">
    <source>
        <dbReference type="ARBA" id="ARBA00022777"/>
    </source>
</evidence>
<feature type="region of interest" description="Disordered" evidence="11">
    <location>
        <begin position="506"/>
        <end position="699"/>
    </location>
</feature>
<evidence type="ECO:0000256" key="11">
    <source>
        <dbReference type="SAM" id="MobiDB-lite"/>
    </source>
</evidence>
<evidence type="ECO:0000256" key="2">
    <source>
        <dbReference type="ARBA" id="ARBA00022527"/>
    </source>
</evidence>
<evidence type="ECO:0000256" key="9">
    <source>
        <dbReference type="PROSITE-ProRule" id="PRU10141"/>
    </source>
</evidence>
<feature type="compositionally biased region" description="Pro residues" evidence="11">
    <location>
        <begin position="246"/>
        <end position="255"/>
    </location>
</feature>
<feature type="compositionally biased region" description="Low complexity" evidence="11">
    <location>
        <begin position="478"/>
        <end position="491"/>
    </location>
</feature>
<dbReference type="InterPro" id="IPR017441">
    <property type="entry name" value="Protein_kinase_ATP_BS"/>
</dbReference>
<keyword evidence="5 13" id="KW-0418">Kinase</keyword>
<evidence type="ECO:0000256" key="8">
    <source>
        <dbReference type="ARBA" id="ARBA00048679"/>
    </source>
</evidence>
<feature type="region of interest" description="Disordered" evidence="11">
    <location>
        <begin position="333"/>
        <end position="405"/>
    </location>
</feature>
<dbReference type="SMART" id="SM00220">
    <property type="entry name" value="S_TKc"/>
    <property type="match status" value="1"/>
</dbReference>
<dbReference type="PANTHER" id="PTHR44899:SF3">
    <property type="entry name" value="SERINE_THREONINE-PROTEIN KINASE NEK1"/>
    <property type="match status" value="1"/>
</dbReference>
<feature type="compositionally biased region" description="Low complexity" evidence="11">
    <location>
        <begin position="386"/>
        <end position="401"/>
    </location>
</feature>
<feature type="compositionally biased region" description="Pro residues" evidence="11">
    <location>
        <begin position="435"/>
        <end position="446"/>
    </location>
</feature>
<dbReference type="CDD" id="cd08215">
    <property type="entry name" value="STKc_Nek"/>
    <property type="match status" value="1"/>
</dbReference>
<feature type="compositionally biased region" description="Low complexity" evidence="11">
    <location>
        <begin position="711"/>
        <end position="725"/>
    </location>
</feature>
<dbReference type="Pfam" id="PF00069">
    <property type="entry name" value="Pkinase"/>
    <property type="match status" value="1"/>
</dbReference>
<feature type="compositionally biased region" description="Pro residues" evidence="11">
    <location>
        <begin position="667"/>
        <end position="680"/>
    </location>
</feature>
<proteinExistence type="predicted"/>
<dbReference type="InterPro" id="IPR011009">
    <property type="entry name" value="Kinase-like_dom_sf"/>
</dbReference>
<evidence type="ECO:0000256" key="4">
    <source>
        <dbReference type="ARBA" id="ARBA00022741"/>
    </source>
</evidence>
<feature type="compositionally biased region" description="Pro residues" evidence="11">
    <location>
        <begin position="362"/>
        <end position="374"/>
    </location>
</feature>
<evidence type="ECO:0000259" key="12">
    <source>
        <dbReference type="PROSITE" id="PS50011"/>
    </source>
</evidence>
<dbReference type="PROSITE" id="PS00107">
    <property type="entry name" value="PROTEIN_KINASE_ATP"/>
    <property type="match status" value="1"/>
</dbReference>
<gene>
    <name evidence="13" type="ORF">PAPYR_620</name>
</gene>
<dbReference type="EC" id="2.7.11.1" evidence="1"/>
<comment type="caution">
    <text evidence="13">The sequence shown here is derived from an EMBL/GenBank/DDBJ whole genome shotgun (WGS) entry which is preliminary data.</text>
</comment>
<dbReference type="InterPro" id="IPR000719">
    <property type="entry name" value="Prot_kinase_dom"/>
</dbReference>
<comment type="catalytic activity">
    <reaction evidence="7">
        <text>L-threonyl-[protein] + ATP = O-phospho-L-threonyl-[protein] + ADP + H(+)</text>
        <dbReference type="Rhea" id="RHEA:46608"/>
        <dbReference type="Rhea" id="RHEA-COMP:11060"/>
        <dbReference type="Rhea" id="RHEA-COMP:11605"/>
        <dbReference type="ChEBI" id="CHEBI:15378"/>
        <dbReference type="ChEBI" id="CHEBI:30013"/>
        <dbReference type="ChEBI" id="CHEBI:30616"/>
        <dbReference type="ChEBI" id="CHEBI:61977"/>
        <dbReference type="ChEBI" id="CHEBI:456216"/>
        <dbReference type="EC" id="2.7.11.1"/>
    </reaction>
</comment>
<dbReference type="PANTHER" id="PTHR44899">
    <property type="entry name" value="CAMK FAMILY PROTEIN KINASE"/>
    <property type="match status" value="1"/>
</dbReference>
<accession>A0ABQ8UU27</accession>
<dbReference type="PROSITE" id="PS00108">
    <property type="entry name" value="PROTEIN_KINASE_ST"/>
    <property type="match status" value="1"/>
</dbReference>
<dbReference type="Gene3D" id="3.30.200.20">
    <property type="entry name" value="Phosphorylase Kinase, domain 1"/>
    <property type="match status" value="1"/>
</dbReference>
<dbReference type="InterPro" id="IPR008271">
    <property type="entry name" value="Ser/Thr_kinase_AS"/>
</dbReference>
<keyword evidence="3" id="KW-0808">Transferase</keyword>
<protein>
    <recommendedName>
        <fullName evidence="1">non-specific serine/threonine protein kinase</fullName>
        <ecNumber evidence="1">2.7.11.1</ecNumber>
    </recommendedName>
</protein>
<reference evidence="13" key="1">
    <citation type="journal article" date="2022" name="bioRxiv">
        <title>Genomics of Preaxostyla Flagellates Illuminates Evolutionary Transitions and the Path Towards Mitochondrial Loss.</title>
        <authorList>
            <person name="Novak L.V.F."/>
            <person name="Treitli S.C."/>
            <person name="Pyrih J."/>
            <person name="Halakuc P."/>
            <person name="Pipaliya S.V."/>
            <person name="Vacek V."/>
            <person name="Brzon O."/>
            <person name="Soukal P."/>
            <person name="Eme L."/>
            <person name="Dacks J.B."/>
            <person name="Karnkowska A."/>
            <person name="Elias M."/>
            <person name="Hampl V."/>
        </authorList>
    </citation>
    <scope>NUCLEOTIDE SEQUENCE</scope>
    <source>
        <strain evidence="13">RCP-MX</strain>
    </source>
</reference>
<feature type="compositionally biased region" description="Low complexity" evidence="11">
    <location>
        <begin position="566"/>
        <end position="576"/>
    </location>
</feature>
<feature type="compositionally biased region" description="Basic and acidic residues" evidence="11">
    <location>
        <begin position="861"/>
        <end position="871"/>
    </location>
</feature>
<evidence type="ECO:0000313" key="14">
    <source>
        <dbReference type="Proteomes" id="UP001141327"/>
    </source>
</evidence>
<feature type="compositionally biased region" description="Pro residues" evidence="11">
    <location>
        <begin position="921"/>
        <end position="942"/>
    </location>
</feature>
<keyword evidence="14" id="KW-1185">Reference proteome</keyword>
<feature type="region of interest" description="Disordered" evidence="11">
    <location>
        <begin position="243"/>
        <end position="321"/>
    </location>
</feature>
<feature type="compositionally biased region" description="Low complexity" evidence="11">
    <location>
        <begin position="830"/>
        <end position="853"/>
    </location>
</feature>
<feature type="region of interest" description="Disordered" evidence="11">
    <location>
        <begin position="711"/>
        <end position="1042"/>
    </location>
</feature>
<dbReference type="SUPFAM" id="SSF56112">
    <property type="entry name" value="Protein kinase-like (PK-like)"/>
    <property type="match status" value="1"/>
</dbReference>
<feature type="compositionally biased region" description="Basic and acidic residues" evidence="11">
    <location>
        <begin position="345"/>
        <end position="354"/>
    </location>
</feature>
<evidence type="ECO:0000256" key="3">
    <source>
        <dbReference type="ARBA" id="ARBA00022679"/>
    </source>
</evidence>
<dbReference type="Proteomes" id="UP001141327">
    <property type="component" value="Unassembled WGS sequence"/>
</dbReference>
<feature type="compositionally biased region" description="Low complexity" evidence="11">
    <location>
        <begin position="618"/>
        <end position="652"/>
    </location>
</feature>
<evidence type="ECO:0000256" key="1">
    <source>
        <dbReference type="ARBA" id="ARBA00012513"/>
    </source>
</evidence>
<feature type="coiled-coil region" evidence="10">
    <location>
        <begin position="1085"/>
        <end position="1112"/>
    </location>
</feature>
<feature type="compositionally biased region" description="Low complexity" evidence="11">
    <location>
        <begin position="799"/>
        <end position="822"/>
    </location>
</feature>
<feature type="region of interest" description="Disordered" evidence="11">
    <location>
        <begin position="432"/>
        <end position="491"/>
    </location>
</feature>
<dbReference type="PROSITE" id="PS50011">
    <property type="entry name" value="PROTEIN_KINASE_DOM"/>
    <property type="match status" value="1"/>
</dbReference>
<feature type="domain" description="Protein kinase" evidence="12">
    <location>
        <begin position="4"/>
        <end position="259"/>
    </location>
</feature>
<evidence type="ECO:0000256" key="6">
    <source>
        <dbReference type="ARBA" id="ARBA00022840"/>
    </source>
</evidence>